<dbReference type="Pfam" id="PF00392">
    <property type="entry name" value="GntR"/>
    <property type="match status" value="1"/>
</dbReference>
<keyword evidence="6" id="KW-1185">Reference proteome</keyword>
<dbReference type="Proteomes" id="UP001163293">
    <property type="component" value="Chromosome"/>
</dbReference>
<dbReference type="SUPFAM" id="SSF46785">
    <property type="entry name" value="Winged helix' DNA-binding domain"/>
    <property type="match status" value="1"/>
</dbReference>
<dbReference type="RefSeq" id="WP_069696891.1">
    <property type="nucleotide sequence ID" value="NZ_BDMH01000024.1"/>
</dbReference>
<dbReference type="CDD" id="cd07377">
    <property type="entry name" value="WHTH_GntR"/>
    <property type="match status" value="1"/>
</dbReference>
<keyword evidence="2" id="KW-0238">DNA-binding</keyword>
<dbReference type="SMART" id="SM00895">
    <property type="entry name" value="FCD"/>
    <property type="match status" value="1"/>
</dbReference>
<organism evidence="5 6">
    <name type="scientific">Paenarthrobacter ureafaciens</name>
    <dbReference type="NCBI Taxonomy" id="37931"/>
    <lineage>
        <taxon>Bacteria</taxon>
        <taxon>Bacillati</taxon>
        <taxon>Actinomycetota</taxon>
        <taxon>Actinomycetes</taxon>
        <taxon>Micrococcales</taxon>
        <taxon>Micrococcaceae</taxon>
        <taxon>Paenarthrobacter</taxon>
    </lineage>
</organism>
<dbReference type="Pfam" id="PF07729">
    <property type="entry name" value="FCD"/>
    <property type="match status" value="1"/>
</dbReference>
<evidence type="ECO:0000313" key="6">
    <source>
        <dbReference type="Proteomes" id="UP001163293"/>
    </source>
</evidence>
<gene>
    <name evidence="5" type="ORF">NL394_21325</name>
</gene>
<proteinExistence type="predicted"/>
<evidence type="ECO:0000256" key="3">
    <source>
        <dbReference type="ARBA" id="ARBA00023163"/>
    </source>
</evidence>
<sequence length="242" mass="26292">MTESTNRIERVARLRVSDSVAAQLTQLITNGVYAVGEKLPAERVLADEFGVSRSSMREAIRGIEASGLVSSSHGVGVFVVSNTVAAQGQSDLLVFEDFTVPELFEVRRMIERDAAGWAAQRITPATTAALESIMEKCSDPELSDEEFVQLDIQLHQTIAKASKNELVATIYGSLEPMLTKYSLRVISLPGRREDSHAGHGKIVDAIVAGRVREARDAAVAHIRDVERDIAKNLAQPVASQPN</sequence>
<dbReference type="PROSITE" id="PS50949">
    <property type="entry name" value="HTH_GNTR"/>
    <property type="match status" value="1"/>
</dbReference>
<name>A0AAX3EHH7_PAEUR</name>
<dbReference type="InterPro" id="IPR000524">
    <property type="entry name" value="Tscrpt_reg_HTH_GntR"/>
</dbReference>
<keyword evidence="3" id="KW-0804">Transcription</keyword>
<dbReference type="Gene3D" id="1.20.120.530">
    <property type="entry name" value="GntR ligand-binding domain-like"/>
    <property type="match status" value="1"/>
</dbReference>
<evidence type="ECO:0000256" key="1">
    <source>
        <dbReference type="ARBA" id="ARBA00023015"/>
    </source>
</evidence>
<dbReference type="EMBL" id="CP101185">
    <property type="protein sequence ID" value="UYV97535.1"/>
    <property type="molecule type" value="Genomic_DNA"/>
</dbReference>
<evidence type="ECO:0000313" key="5">
    <source>
        <dbReference type="EMBL" id="UYV97535.1"/>
    </source>
</evidence>
<protein>
    <submittedName>
        <fullName evidence="5">FadR family transcriptional regulator</fullName>
    </submittedName>
</protein>
<keyword evidence="1" id="KW-0805">Transcription regulation</keyword>
<dbReference type="PANTHER" id="PTHR43537:SF5">
    <property type="entry name" value="UXU OPERON TRANSCRIPTIONAL REGULATOR"/>
    <property type="match status" value="1"/>
</dbReference>
<dbReference type="InterPro" id="IPR008920">
    <property type="entry name" value="TF_FadR/GntR_C"/>
</dbReference>
<evidence type="ECO:0000259" key="4">
    <source>
        <dbReference type="PROSITE" id="PS50949"/>
    </source>
</evidence>
<reference evidence="5" key="1">
    <citation type="submission" date="2022-07" db="EMBL/GenBank/DDBJ databases">
        <authorList>
            <person name="Wu T."/>
        </authorList>
    </citation>
    <scope>NUCLEOTIDE SEQUENCE</scope>
    <source>
        <strain evidence="5">SD-1</strain>
    </source>
</reference>
<dbReference type="GO" id="GO:0003700">
    <property type="term" value="F:DNA-binding transcription factor activity"/>
    <property type="evidence" value="ECO:0007669"/>
    <property type="project" value="InterPro"/>
</dbReference>
<dbReference type="SUPFAM" id="SSF48008">
    <property type="entry name" value="GntR ligand-binding domain-like"/>
    <property type="match status" value="1"/>
</dbReference>
<dbReference type="PANTHER" id="PTHR43537">
    <property type="entry name" value="TRANSCRIPTIONAL REGULATOR, GNTR FAMILY"/>
    <property type="match status" value="1"/>
</dbReference>
<evidence type="ECO:0000256" key="2">
    <source>
        <dbReference type="ARBA" id="ARBA00023125"/>
    </source>
</evidence>
<dbReference type="PRINTS" id="PR00035">
    <property type="entry name" value="HTHGNTR"/>
</dbReference>
<dbReference type="InterPro" id="IPR036388">
    <property type="entry name" value="WH-like_DNA-bd_sf"/>
</dbReference>
<dbReference type="Gene3D" id="1.10.10.10">
    <property type="entry name" value="Winged helix-like DNA-binding domain superfamily/Winged helix DNA-binding domain"/>
    <property type="match status" value="1"/>
</dbReference>
<dbReference type="InterPro" id="IPR011711">
    <property type="entry name" value="GntR_C"/>
</dbReference>
<feature type="domain" description="HTH gntR-type" evidence="4">
    <location>
        <begin position="14"/>
        <end position="82"/>
    </location>
</feature>
<dbReference type="GO" id="GO:0003677">
    <property type="term" value="F:DNA binding"/>
    <property type="evidence" value="ECO:0007669"/>
    <property type="project" value="UniProtKB-KW"/>
</dbReference>
<dbReference type="AlphaFoldDB" id="A0AAX3EHH7"/>
<dbReference type="SMART" id="SM00345">
    <property type="entry name" value="HTH_GNTR"/>
    <property type="match status" value="1"/>
</dbReference>
<accession>A0AAX3EHH7</accession>
<dbReference type="InterPro" id="IPR036390">
    <property type="entry name" value="WH_DNA-bd_sf"/>
</dbReference>